<dbReference type="RefSeq" id="WP_008737854.1">
    <property type="nucleotide sequence ID" value="NZ_CP004387.1"/>
</dbReference>
<proteinExistence type="predicted"/>
<organism evidence="1 2">
    <name type="scientific">Isoalcanivorax pacificus W11-5</name>
    <dbReference type="NCBI Taxonomy" id="391936"/>
    <lineage>
        <taxon>Bacteria</taxon>
        <taxon>Pseudomonadati</taxon>
        <taxon>Pseudomonadota</taxon>
        <taxon>Gammaproteobacteria</taxon>
        <taxon>Oceanospirillales</taxon>
        <taxon>Alcanivoracaceae</taxon>
        <taxon>Isoalcanivorax</taxon>
    </lineage>
</organism>
<sequence length="281" mass="32389">MNMAVLPIRRDLKFNLPADKATDWHEAGMHVAQFFNTLSLFFPVGERFFIDSVRHYRDQVTDPELKKAVTAFIGQEAMHGREHDELNDLLDAAGVPAKAQEKFVLNLLKGVQKYTPKHFQLAATVALEHLTAILADSLLRNPETLGKSDERFVALWNWHALEETEHKAVAFDVYTTVMGKTLYSYALRTSTLVLATSIFMALQYPFYIENVRRKGGLFNLKGWVKTFQYQWGRPGTLRQAVGDWFDWFKPGFHPWDHDNRAFLERLDSVLEVITREEEKAA</sequence>
<evidence type="ECO:0000313" key="1">
    <source>
        <dbReference type="EMBL" id="AJD47555.1"/>
    </source>
</evidence>
<gene>
    <name evidence="1" type="ORF">S7S_05685</name>
</gene>
<dbReference type="HOGENOM" id="CLU_051636_0_1_6"/>
<accession>A0A0B4XLI6</accession>
<dbReference type="PANTHER" id="PTHR39456:SF1">
    <property type="entry name" value="METAL-DEPENDENT HYDROLASE"/>
    <property type="match status" value="1"/>
</dbReference>
<dbReference type="OrthoDB" id="5727566at2"/>
<keyword evidence="2" id="KW-1185">Reference proteome</keyword>
<dbReference type="STRING" id="391936.S7S_05685"/>
<dbReference type="PIRSF" id="PIRSF007580">
    <property type="entry name" value="UCP07580"/>
    <property type="match status" value="1"/>
</dbReference>
<dbReference type="Proteomes" id="UP000006764">
    <property type="component" value="Chromosome"/>
</dbReference>
<dbReference type="KEGG" id="apac:S7S_05685"/>
<dbReference type="PANTHER" id="PTHR39456">
    <property type="entry name" value="METAL-DEPENDENT HYDROLASE"/>
    <property type="match status" value="1"/>
</dbReference>
<reference evidence="1 2" key="1">
    <citation type="journal article" date="2012" name="J. Bacteriol.">
        <title>Genome sequence of an alkane-degrading bacterium, Alcanivorax pacificus type strain W11-5, isolated from deep sea sediment.</title>
        <authorList>
            <person name="Lai Q."/>
            <person name="Shao Z."/>
        </authorList>
    </citation>
    <scope>NUCLEOTIDE SEQUENCE [LARGE SCALE GENOMIC DNA]</scope>
    <source>
        <strain evidence="1 2">W11-5</strain>
    </source>
</reference>
<dbReference type="AlphaFoldDB" id="A0A0B4XLI6"/>
<dbReference type="InterPro" id="IPR016516">
    <property type="entry name" value="UCP07580"/>
</dbReference>
<evidence type="ECO:0000313" key="2">
    <source>
        <dbReference type="Proteomes" id="UP000006764"/>
    </source>
</evidence>
<name>A0A0B4XLI6_9GAMM</name>
<dbReference type="Pfam" id="PF10118">
    <property type="entry name" value="Metal_hydrol"/>
    <property type="match status" value="1"/>
</dbReference>
<protein>
    <submittedName>
        <fullName evidence="1">FF domain-containing protein</fullName>
    </submittedName>
</protein>
<dbReference type="EMBL" id="CP004387">
    <property type="protein sequence ID" value="AJD47555.1"/>
    <property type="molecule type" value="Genomic_DNA"/>
</dbReference>